<feature type="compositionally biased region" description="Low complexity" evidence="1">
    <location>
        <begin position="131"/>
        <end position="141"/>
    </location>
</feature>
<evidence type="ECO:0000313" key="3">
    <source>
        <dbReference type="Proteomes" id="UP000326939"/>
    </source>
</evidence>
<organism evidence="2 3">
    <name type="scientific">Salix brachista</name>
    <dbReference type="NCBI Taxonomy" id="2182728"/>
    <lineage>
        <taxon>Eukaryota</taxon>
        <taxon>Viridiplantae</taxon>
        <taxon>Streptophyta</taxon>
        <taxon>Embryophyta</taxon>
        <taxon>Tracheophyta</taxon>
        <taxon>Spermatophyta</taxon>
        <taxon>Magnoliopsida</taxon>
        <taxon>eudicotyledons</taxon>
        <taxon>Gunneridae</taxon>
        <taxon>Pentapetalae</taxon>
        <taxon>rosids</taxon>
        <taxon>fabids</taxon>
        <taxon>Malpighiales</taxon>
        <taxon>Salicaceae</taxon>
        <taxon>Saliceae</taxon>
        <taxon>Salix</taxon>
    </lineage>
</organism>
<evidence type="ECO:0008006" key="4">
    <source>
        <dbReference type="Google" id="ProtNLM"/>
    </source>
</evidence>
<proteinExistence type="predicted"/>
<feature type="compositionally biased region" description="Low complexity" evidence="1">
    <location>
        <begin position="10"/>
        <end position="23"/>
    </location>
</feature>
<dbReference type="SUPFAM" id="SSF52540">
    <property type="entry name" value="P-loop containing nucleoside triphosphate hydrolases"/>
    <property type="match status" value="1"/>
</dbReference>
<protein>
    <recommendedName>
        <fullName evidence="4">Helicase C-terminal domain-containing protein</fullName>
    </recommendedName>
</protein>
<keyword evidence="3" id="KW-1185">Reference proteome</keyword>
<accession>A0A5N5LYG9</accession>
<reference evidence="3" key="1">
    <citation type="journal article" date="2019" name="Gigascience">
        <title>De novo genome assembly of the endangered Acer yangbiense, a plant species with extremely small populations endemic to Yunnan Province, China.</title>
        <authorList>
            <person name="Yang J."/>
            <person name="Wariss H.M."/>
            <person name="Tao L."/>
            <person name="Zhang R."/>
            <person name="Yun Q."/>
            <person name="Hollingsworth P."/>
            <person name="Dao Z."/>
            <person name="Luo G."/>
            <person name="Guo H."/>
            <person name="Ma Y."/>
            <person name="Sun W."/>
        </authorList>
    </citation>
    <scope>NUCLEOTIDE SEQUENCE [LARGE SCALE GENOMIC DNA]</scope>
    <source>
        <strain evidence="3">cv. br00</strain>
    </source>
</reference>
<comment type="caution">
    <text evidence="2">The sequence shown here is derived from an EMBL/GenBank/DDBJ whole genome shotgun (WGS) entry which is preliminary data.</text>
</comment>
<sequence>MTITDSIEEPPLLFSPSPSSNFSQPPPRHFYVTVVDRPHFKTETLVHLLGVAARRPALPIVVCCSSRDQLDAVCSAVSNLPFISLACLYSDLAESNRNVILEEFRKATVRWNQIVNADQSDGRGGSGGETGNNNDESNANSNKTKSHMIVATDACLPLPVLGEAPVSARVLINYELPSKETYLRRMATCLAADGIVINVVGGGEVITLKNIEESSSLVIAEMPINISEIL</sequence>
<dbReference type="Gene3D" id="3.40.50.300">
    <property type="entry name" value="P-loop containing nucleotide triphosphate hydrolases"/>
    <property type="match status" value="1"/>
</dbReference>
<dbReference type="EMBL" id="VDCV01000007">
    <property type="protein sequence ID" value="KAB5547799.1"/>
    <property type="molecule type" value="Genomic_DNA"/>
</dbReference>
<dbReference type="AlphaFoldDB" id="A0A5N5LYG9"/>
<evidence type="ECO:0000256" key="1">
    <source>
        <dbReference type="SAM" id="MobiDB-lite"/>
    </source>
</evidence>
<dbReference type="Proteomes" id="UP000326939">
    <property type="component" value="Chromosome 7"/>
</dbReference>
<dbReference type="InterPro" id="IPR027417">
    <property type="entry name" value="P-loop_NTPase"/>
</dbReference>
<evidence type="ECO:0000313" key="2">
    <source>
        <dbReference type="EMBL" id="KAB5547799.1"/>
    </source>
</evidence>
<name>A0A5N5LYG9_9ROSI</name>
<feature type="region of interest" description="Disordered" evidence="1">
    <location>
        <begin position="117"/>
        <end position="141"/>
    </location>
</feature>
<feature type="region of interest" description="Disordered" evidence="1">
    <location>
        <begin position="1"/>
        <end position="24"/>
    </location>
</feature>
<gene>
    <name evidence="2" type="ORF">DKX38_011205</name>
</gene>